<reference evidence="10" key="1">
    <citation type="journal article" date="2019" name="Int. J. Syst. Evol. Microbiol.">
        <title>The Global Catalogue of Microorganisms (GCM) 10K type strain sequencing project: providing services to taxonomists for standard genome sequencing and annotation.</title>
        <authorList>
            <consortium name="The Broad Institute Genomics Platform"/>
            <consortium name="The Broad Institute Genome Sequencing Center for Infectious Disease"/>
            <person name="Wu L."/>
            <person name="Ma J."/>
        </authorList>
    </citation>
    <scope>NUCLEOTIDE SEQUENCE [LARGE SCALE GENOMIC DNA]</scope>
    <source>
        <strain evidence="10">2902at01</strain>
    </source>
</reference>
<dbReference type="CDD" id="cd06171">
    <property type="entry name" value="Sigma70_r4"/>
    <property type="match status" value="1"/>
</dbReference>
<keyword evidence="2" id="KW-0805">Transcription regulation</keyword>
<comment type="similarity">
    <text evidence="1">Belongs to the sigma-70 factor family. ECF subfamily.</text>
</comment>
<keyword evidence="3" id="KW-0731">Sigma factor</keyword>
<organism evidence="9 10">
    <name type="scientific">Micromonospora zhanjiangensis</name>
    <dbReference type="NCBI Taxonomy" id="1522057"/>
    <lineage>
        <taxon>Bacteria</taxon>
        <taxon>Bacillati</taxon>
        <taxon>Actinomycetota</taxon>
        <taxon>Actinomycetes</taxon>
        <taxon>Micromonosporales</taxon>
        <taxon>Micromonosporaceae</taxon>
        <taxon>Micromonospora</taxon>
    </lineage>
</organism>
<dbReference type="SUPFAM" id="SSF88659">
    <property type="entry name" value="Sigma3 and sigma4 domains of RNA polymerase sigma factors"/>
    <property type="match status" value="1"/>
</dbReference>
<dbReference type="InterPro" id="IPR039425">
    <property type="entry name" value="RNA_pol_sigma-70-like"/>
</dbReference>
<dbReference type="RefSeq" id="WP_377549701.1">
    <property type="nucleotide sequence ID" value="NZ_JBHSBN010000019.1"/>
</dbReference>
<dbReference type="InterPro" id="IPR013325">
    <property type="entry name" value="RNA_pol_sigma_r2"/>
</dbReference>
<feature type="domain" description="RNA polymerase sigma factor 70 region 4 type 2" evidence="8">
    <location>
        <begin position="132"/>
        <end position="184"/>
    </location>
</feature>
<evidence type="ECO:0000259" key="8">
    <source>
        <dbReference type="Pfam" id="PF08281"/>
    </source>
</evidence>
<feature type="domain" description="RNA polymerase sigma-70 region 2" evidence="7">
    <location>
        <begin position="29"/>
        <end position="100"/>
    </location>
</feature>
<dbReference type="Pfam" id="PF08281">
    <property type="entry name" value="Sigma70_r4_2"/>
    <property type="match status" value="1"/>
</dbReference>
<evidence type="ECO:0000259" key="7">
    <source>
        <dbReference type="Pfam" id="PF04542"/>
    </source>
</evidence>
<proteinExistence type="inferred from homology"/>
<dbReference type="Gene3D" id="1.10.10.10">
    <property type="entry name" value="Winged helix-like DNA-binding domain superfamily/Winged helix DNA-binding domain"/>
    <property type="match status" value="1"/>
</dbReference>
<keyword evidence="10" id="KW-1185">Reference proteome</keyword>
<evidence type="ECO:0000256" key="3">
    <source>
        <dbReference type="ARBA" id="ARBA00023082"/>
    </source>
</evidence>
<evidence type="ECO:0000313" key="9">
    <source>
        <dbReference type="EMBL" id="MFC4108891.1"/>
    </source>
</evidence>
<name>A0ABV8KRW0_9ACTN</name>
<dbReference type="PANTHER" id="PTHR43133">
    <property type="entry name" value="RNA POLYMERASE ECF-TYPE SIGMA FACTO"/>
    <property type="match status" value="1"/>
</dbReference>
<sequence>MIASPHQTRQDDVVLLRQSRTEPEHFARLFDRYHREIHRLVANRLGPDLADDLAAETFLVAFDKRARFDPDPETGGGHVRAWLYGIATNLIRRHHRTEERRYRALARAPKEPFTADHDDLVAARVSAQHTQRALAAALASLSAKDRDVILLVAFGDLDYGEVAAALGIPYGTVCSRLNRARRKIRQAMGGVDPTRDDLRPTRGGQRPARGDETPEGQSYDEQSCED</sequence>
<evidence type="ECO:0000256" key="5">
    <source>
        <dbReference type="ARBA" id="ARBA00023163"/>
    </source>
</evidence>
<dbReference type="InterPro" id="IPR007627">
    <property type="entry name" value="RNA_pol_sigma70_r2"/>
</dbReference>
<keyword evidence="4" id="KW-0238">DNA-binding</keyword>
<evidence type="ECO:0000313" key="10">
    <source>
        <dbReference type="Proteomes" id="UP001595868"/>
    </source>
</evidence>
<gene>
    <name evidence="9" type="ORF">ACFOX0_23545</name>
</gene>
<dbReference type="EMBL" id="JBHSBN010000019">
    <property type="protein sequence ID" value="MFC4108891.1"/>
    <property type="molecule type" value="Genomic_DNA"/>
</dbReference>
<feature type="compositionally biased region" description="Polar residues" evidence="6">
    <location>
        <begin position="215"/>
        <end position="226"/>
    </location>
</feature>
<dbReference type="NCBIfam" id="TIGR02937">
    <property type="entry name" value="sigma70-ECF"/>
    <property type="match status" value="1"/>
</dbReference>
<dbReference type="Proteomes" id="UP001595868">
    <property type="component" value="Unassembled WGS sequence"/>
</dbReference>
<protein>
    <submittedName>
        <fullName evidence="9">RNA polymerase sigma factor</fullName>
    </submittedName>
</protein>
<evidence type="ECO:0000256" key="4">
    <source>
        <dbReference type="ARBA" id="ARBA00023125"/>
    </source>
</evidence>
<evidence type="ECO:0000256" key="2">
    <source>
        <dbReference type="ARBA" id="ARBA00023015"/>
    </source>
</evidence>
<feature type="region of interest" description="Disordered" evidence="6">
    <location>
        <begin position="185"/>
        <end position="226"/>
    </location>
</feature>
<dbReference type="Pfam" id="PF04542">
    <property type="entry name" value="Sigma70_r2"/>
    <property type="match status" value="1"/>
</dbReference>
<dbReference type="InterPro" id="IPR013249">
    <property type="entry name" value="RNA_pol_sigma70_r4_t2"/>
</dbReference>
<evidence type="ECO:0000256" key="1">
    <source>
        <dbReference type="ARBA" id="ARBA00010641"/>
    </source>
</evidence>
<dbReference type="Gene3D" id="1.10.1740.10">
    <property type="match status" value="1"/>
</dbReference>
<dbReference type="InterPro" id="IPR014284">
    <property type="entry name" value="RNA_pol_sigma-70_dom"/>
</dbReference>
<dbReference type="PANTHER" id="PTHR43133:SF8">
    <property type="entry name" value="RNA POLYMERASE SIGMA FACTOR HI_1459-RELATED"/>
    <property type="match status" value="1"/>
</dbReference>
<comment type="caution">
    <text evidence="9">The sequence shown here is derived from an EMBL/GenBank/DDBJ whole genome shotgun (WGS) entry which is preliminary data.</text>
</comment>
<evidence type="ECO:0000256" key="6">
    <source>
        <dbReference type="SAM" id="MobiDB-lite"/>
    </source>
</evidence>
<dbReference type="InterPro" id="IPR036388">
    <property type="entry name" value="WH-like_DNA-bd_sf"/>
</dbReference>
<accession>A0ABV8KRW0</accession>
<dbReference type="InterPro" id="IPR013324">
    <property type="entry name" value="RNA_pol_sigma_r3/r4-like"/>
</dbReference>
<dbReference type="SUPFAM" id="SSF88946">
    <property type="entry name" value="Sigma2 domain of RNA polymerase sigma factors"/>
    <property type="match status" value="1"/>
</dbReference>
<keyword evidence="5" id="KW-0804">Transcription</keyword>